<proteinExistence type="predicted"/>
<dbReference type="Proteomes" id="UP000015103">
    <property type="component" value="Unassembled WGS sequence"/>
</dbReference>
<evidence type="ECO:0000313" key="2">
    <source>
        <dbReference type="EnsemblMetazoa" id="RPRC010995-PA"/>
    </source>
</evidence>
<dbReference type="HOGENOM" id="CLU_1297266_0_0_1"/>
<feature type="domain" description="CFAP65 tenth Ig-like" evidence="1">
    <location>
        <begin position="54"/>
        <end position="151"/>
    </location>
</feature>
<evidence type="ECO:0000259" key="1">
    <source>
        <dbReference type="Pfam" id="PF24291"/>
    </source>
</evidence>
<organism evidence="2 3">
    <name type="scientific">Rhodnius prolixus</name>
    <name type="common">Triatomid bug</name>
    <dbReference type="NCBI Taxonomy" id="13249"/>
    <lineage>
        <taxon>Eukaryota</taxon>
        <taxon>Metazoa</taxon>
        <taxon>Ecdysozoa</taxon>
        <taxon>Arthropoda</taxon>
        <taxon>Hexapoda</taxon>
        <taxon>Insecta</taxon>
        <taxon>Pterygota</taxon>
        <taxon>Neoptera</taxon>
        <taxon>Paraneoptera</taxon>
        <taxon>Hemiptera</taxon>
        <taxon>Heteroptera</taxon>
        <taxon>Panheteroptera</taxon>
        <taxon>Cimicomorpha</taxon>
        <taxon>Reduviidae</taxon>
        <taxon>Triatominae</taxon>
        <taxon>Rhodnius</taxon>
    </lineage>
</organism>
<accession>T1I3X6</accession>
<sequence length="213" mass="24946">ILYKSTDKDYFTIELTIAAAWRPEVRRNLRIHLQRRCFQRETPSADILVPYEENSTVVTFDSLFIGDPSEILQGIWLYNNSAFNVPYKVTTKENNETFYCVNDMDVIQAFSMHPVLFRFTPYEMKLFKTNVTISIADKEYHITLQGSGSADSKLKNYDLARKVPLISKFSEERGIALSMDHILIVPMPLHSVYKTVFFMRNNTKSNIYFNWKR</sequence>
<dbReference type="eggNOG" id="ENOG502RTE4">
    <property type="taxonomic scope" value="Eukaryota"/>
</dbReference>
<dbReference type="InParanoid" id="T1I3X6"/>
<dbReference type="Gene3D" id="2.60.40.10">
    <property type="entry name" value="Immunoglobulins"/>
    <property type="match status" value="1"/>
</dbReference>
<dbReference type="EnsemblMetazoa" id="RPRC010995-RA">
    <property type="protein sequence ID" value="RPRC010995-PA"/>
    <property type="gene ID" value="RPRC010995"/>
</dbReference>
<keyword evidence="3" id="KW-1185">Reference proteome</keyword>
<dbReference type="InterPro" id="IPR056305">
    <property type="entry name" value="Ig_CFAP65_10th"/>
</dbReference>
<dbReference type="Pfam" id="PF24291">
    <property type="entry name" value="Ig_CFAP65"/>
    <property type="match status" value="1"/>
</dbReference>
<reference evidence="2" key="1">
    <citation type="submission" date="2015-05" db="UniProtKB">
        <authorList>
            <consortium name="EnsemblMetazoa"/>
        </authorList>
    </citation>
    <scope>IDENTIFICATION</scope>
</reference>
<dbReference type="AlphaFoldDB" id="T1I3X6"/>
<dbReference type="VEuPathDB" id="VectorBase:RPRC010995"/>
<protein>
    <recommendedName>
        <fullName evidence="1">CFAP65 tenth Ig-like domain-containing protein</fullName>
    </recommendedName>
</protein>
<name>T1I3X6_RHOPR</name>
<dbReference type="EMBL" id="ACPB03018199">
    <property type="status" value="NOT_ANNOTATED_CDS"/>
    <property type="molecule type" value="Genomic_DNA"/>
</dbReference>
<evidence type="ECO:0000313" key="3">
    <source>
        <dbReference type="Proteomes" id="UP000015103"/>
    </source>
</evidence>
<dbReference type="InterPro" id="IPR013783">
    <property type="entry name" value="Ig-like_fold"/>
</dbReference>